<keyword evidence="1 3" id="KW-0732">Signal</keyword>
<dbReference type="GO" id="GO:0071944">
    <property type="term" value="C:cell periphery"/>
    <property type="evidence" value="ECO:0007669"/>
    <property type="project" value="TreeGrafter"/>
</dbReference>
<feature type="compositionally biased region" description="Basic residues" evidence="2">
    <location>
        <begin position="55"/>
        <end position="65"/>
    </location>
</feature>
<dbReference type="PANTHER" id="PTHR33470">
    <property type="entry name" value="OS01G0164075 PROTEIN"/>
    <property type="match status" value="1"/>
</dbReference>
<evidence type="ECO:0000256" key="3">
    <source>
        <dbReference type="SAM" id="SignalP"/>
    </source>
</evidence>
<feature type="chain" id="PRO_5041929351" evidence="3">
    <location>
        <begin position="25"/>
        <end position="329"/>
    </location>
</feature>
<accession>A0AAD5JG22</accession>
<keyword evidence="5" id="KW-1185">Reference proteome</keyword>
<dbReference type="Pfam" id="PF01190">
    <property type="entry name" value="Pollen_Ole_e_1"/>
    <property type="match status" value="1"/>
</dbReference>
<dbReference type="AlphaFoldDB" id="A0AAD5JG22"/>
<feature type="compositionally biased region" description="Pro residues" evidence="2">
    <location>
        <begin position="94"/>
        <end position="122"/>
    </location>
</feature>
<dbReference type="Proteomes" id="UP001064489">
    <property type="component" value="Chromosome 13"/>
</dbReference>
<reference evidence="4 5" key="1">
    <citation type="journal article" date="2022" name="Plant J.">
        <title>Strategies of tolerance reflected in two North American maple genomes.</title>
        <authorList>
            <person name="McEvoy S.L."/>
            <person name="Sezen U.U."/>
            <person name="Trouern-Trend A."/>
            <person name="McMahon S.M."/>
            <person name="Schaberg P.G."/>
            <person name="Yang J."/>
            <person name="Wegrzyn J.L."/>
            <person name="Swenson N.G."/>
        </authorList>
    </citation>
    <scope>NUCLEOTIDE SEQUENCE [LARGE SCALE GENOMIC DNA]</scope>
    <source>
        <strain evidence="4">91603</strain>
    </source>
</reference>
<feature type="compositionally biased region" description="Pro residues" evidence="2">
    <location>
        <begin position="69"/>
        <end position="83"/>
    </location>
</feature>
<proteinExistence type="predicted"/>
<evidence type="ECO:0000256" key="2">
    <source>
        <dbReference type="SAM" id="MobiDB-lite"/>
    </source>
</evidence>
<evidence type="ECO:0000313" key="4">
    <source>
        <dbReference type="EMBL" id="KAI9198713.1"/>
    </source>
</evidence>
<dbReference type="PANTHER" id="PTHR33470:SF22">
    <property type="entry name" value="POLLEN OLE E 1 ALLERGEN AND EXTENSIN FAMILY PROTEIN"/>
    <property type="match status" value="1"/>
</dbReference>
<protein>
    <submittedName>
        <fullName evidence="4">Uncharacterized protein</fullName>
    </submittedName>
</protein>
<evidence type="ECO:0000313" key="5">
    <source>
        <dbReference type="Proteomes" id="UP001064489"/>
    </source>
</evidence>
<dbReference type="EMBL" id="JAJSOW010000002">
    <property type="protein sequence ID" value="KAI9198713.1"/>
    <property type="molecule type" value="Genomic_DNA"/>
</dbReference>
<feature type="region of interest" description="Disordered" evidence="2">
    <location>
        <begin position="45"/>
        <end position="122"/>
    </location>
</feature>
<organism evidence="4 5">
    <name type="scientific">Acer negundo</name>
    <name type="common">Box elder</name>
    <dbReference type="NCBI Taxonomy" id="4023"/>
    <lineage>
        <taxon>Eukaryota</taxon>
        <taxon>Viridiplantae</taxon>
        <taxon>Streptophyta</taxon>
        <taxon>Embryophyta</taxon>
        <taxon>Tracheophyta</taxon>
        <taxon>Spermatophyta</taxon>
        <taxon>Magnoliopsida</taxon>
        <taxon>eudicotyledons</taxon>
        <taxon>Gunneridae</taxon>
        <taxon>Pentapetalae</taxon>
        <taxon>rosids</taxon>
        <taxon>malvids</taxon>
        <taxon>Sapindales</taxon>
        <taxon>Sapindaceae</taxon>
        <taxon>Hippocastanoideae</taxon>
        <taxon>Acereae</taxon>
        <taxon>Acer</taxon>
    </lineage>
</organism>
<gene>
    <name evidence="4" type="ORF">LWI28_021026</name>
</gene>
<name>A0AAD5JG22_ACENE</name>
<feature type="signal peptide" evidence="3">
    <location>
        <begin position="1"/>
        <end position="24"/>
    </location>
</feature>
<sequence>MAKTLLLLPLQLSLLLVTCFTVFAAEDENIVSFVAVPPNHHGGFHSVSPAMAPSPHHHHHHHHNSHPPTSTPTPTPKPATPPPSHHHHHAHPPSKAPVQPPKSSHPPAHPPALPPHLPPTYPPKSHFPFQRKFVAVQGVVFLKSCKYAYNDTLSEATPLSGAIVKLQCNNTAKPLTAQAQTDKNGYFLLLAPKTVTNYAIHKCKASLVPSKIPSVKKPTDLHGGVSGAILTVDKKKPLIIVNKYEVKLAEAVDVVNVAIGVDSSTTVKSVANFIINVSVSIRLRSLIVKLAEAVDVVNVAISVDSSTTVNSVANFIVNSIKAMLKEVSG</sequence>
<evidence type="ECO:0000256" key="1">
    <source>
        <dbReference type="ARBA" id="ARBA00022729"/>
    </source>
</evidence>
<comment type="caution">
    <text evidence="4">The sequence shown here is derived from an EMBL/GenBank/DDBJ whole genome shotgun (WGS) entry which is preliminary data.</text>
</comment>